<evidence type="ECO:0000313" key="2">
    <source>
        <dbReference type="Proteomes" id="UP000789375"/>
    </source>
</evidence>
<keyword evidence="2" id="KW-1185">Reference proteome</keyword>
<sequence>MNVLDVCFRIFVYKYMLHKLKVLTFAGLANFLSDEDHLVSQKLAASLSVSELSEFYFYDCEKFLKLKSRQNHDEKNAKITKGPKPQRDNKAKVGQIFCQMSFKVNETFYEKFNLKGIIEIKDFRPDFIKVNKKSYEIRDAKSSKCVQSSHKVKISNTCGIYLPPFNLQQISIKELLPEIKDLFRERLPRIIETSIQNSSWHFDSSCKNCYFVHNCKKEVKGTLALITNLSRKQLINIKRDLETEESGMNVELVNDVDIEDLIIKYEISPYMEMKSVQAQGICLYARDKKIKQKFRQSKSLSKDEDLNKNHEELPARNTREFPRLIVLEQSIRENVAICVPGFYCITDIWEQLVVPKMHDQVLLRSLKPHVKHIDFECIFTFWHSAGPKQVNKFQLLRIDFGYAVIEAYYELLKESINDNSTSKLIFDAPEFTLASTKTFKNNYLGKLYYFKLLEARAECKDKKSQRMSDYLQNESAYGIKIQFEKFININSDRVTLFTTLSNEQELESDRHYKQFMLVEDSPEGILEAIRFSDLTHMDDQEVHFEQKSTFLCVLKLDLLNRKVYLTGIIDMLIEIDNRGVKSVFMDLLINTNNWCEEELLEGRLKIVSGPASSDKVASLIMRHLSQPIDQNRNYIIGVTALSREAIQNLLKVFLTLPTKIKIPGGNLIVIGGTVWDWYKLRKAWNRWPGCDIMLIDEGSQAISDASIAIECLKPKTGKLIIAGDSELKPYIRNKFPNDHPFLFGSIQQCLNSLKMRNNKH</sequence>
<accession>A0A9N9B2C6</accession>
<dbReference type="EMBL" id="CAJVPP010001342">
    <property type="protein sequence ID" value="CAG8549984.1"/>
    <property type="molecule type" value="Genomic_DNA"/>
</dbReference>
<proteinExistence type="predicted"/>
<name>A0A9N9B2C6_FUNMO</name>
<protein>
    <submittedName>
        <fullName evidence="1">1569_t:CDS:1</fullName>
    </submittedName>
</protein>
<comment type="caution">
    <text evidence="1">The sequence shown here is derived from an EMBL/GenBank/DDBJ whole genome shotgun (WGS) entry which is preliminary data.</text>
</comment>
<reference evidence="1" key="1">
    <citation type="submission" date="2021-06" db="EMBL/GenBank/DDBJ databases">
        <authorList>
            <person name="Kallberg Y."/>
            <person name="Tangrot J."/>
            <person name="Rosling A."/>
        </authorList>
    </citation>
    <scope>NUCLEOTIDE SEQUENCE</scope>
    <source>
        <strain evidence="1">87-6 pot B 2015</strain>
    </source>
</reference>
<dbReference type="Proteomes" id="UP000789375">
    <property type="component" value="Unassembled WGS sequence"/>
</dbReference>
<dbReference type="AlphaFoldDB" id="A0A9N9B2C6"/>
<organism evidence="1 2">
    <name type="scientific">Funneliformis mosseae</name>
    <name type="common">Endomycorrhizal fungus</name>
    <name type="synonym">Glomus mosseae</name>
    <dbReference type="NCBI Taxonomy" id="27381"/>
    <lineage>
        <taxon>Eukaryota</taxon>
        <taxon>Fungi</taxon>
        <taxon>Fungi incertae sedis</taxon>
        <taxon>Mucoromycota</taxon>
        <taxon>Glomeromycotina</taxon>
        <taxon>Glomeromycetes</taxon>
        <taxon>Glomerales</taxon>
        <taxon>Glomeraceae</taxon>
        <taxon>Funneliformis</taxon>
    </lineage>
</organism>
<evidence type="ECO:0000313" key="1">
    <source>
        <dbReference type="EMBL" id="CAG8549984.1"/>
    </source>
</evidence>
<gene>
    <name evidence="1" type="ORF">FMOSSE_LOCUS6417</name>
</gene>